<keyword evidence="8" id="KW-1133">Transmembrane helix</keyword>
<dbReference type="SUPFAM" id="SSF74653">
    <property type="entry name" value="TolA/TonB C-terminal domain"/>
    <property type="match status" value="1"/>
</dbReference>
<dbReference type="GO" id="GO:0031992">
    <property type="term" value="F:energy transducer activity"/>
    <property type="evidence" value="ECO:0007669"/>
    <property type="project" value="TreeGrafter"/>
</dbReference>
<reference evidence="12" key="1">
    <citation type="journal article" date="2014" name="Int. J. Syst. Evol. Microbiol.">
        <title>Complete genome sequence of Corynebacterium casei LMG S-19264T (=DSM 44701T), isolated from a smear-ripened cheese.</title>
        <authorList>
            <consortium name="US DOE Joint Genome Institute (JGI-PGF)"/>
            <person name="Walter F."/>
            <person name="Albersmeier A."/>
            <person name="Kalinowski J."/>
            <person name="Ruckert C."/>
        </authorList>
    </citation>
    <scope>NUCLEOTIDE SEQUENCE</scope>
    <source>
        <strain evidence="12">KCTC 12344</strain>
    </source>
</reference>
<feature type="chain" id="PRO_5041741549" description="TonB C-terminal domain-containing protein" evidence="10">
    <location>
        <begin position="27"/>
        <end position="134"/>
    </location>
</feature>
<feature type="domain" description="TonB C-terminal" evidence="11">
    <location>
        <begin position="37"/>
        <end position="133"/>
    </location>
</feature>
<dbReference type="Proteomes" id="UP000619512">
    <property type="component" value="Unassembled WGS sequence"/>
</dbReference>
<keyword evidence="10" id="KW-0732">Signal</keyword>
<comment type="similarity">
    <text evidence="2">Belongs to the TonB family.</text>
</comment>
<dbReference type="NCBIfam" id="TIGR01352">
    <property type="entry name" value="tonB_Cterm"/>
    <property type="match status" value="1"/>
</dbReference>
<evidence type="ECO:0000256" key="9">
    <source>
        <dbReference type="ARBA" id="ARBA00023136"/>
    </source>
</evidence>
<evidence type="ECO:0000256" key="1">
    <source>
        <dbReference type="ARBA" id="ARBA00004383"/>
    </source>
</evidence>
<keyword evidence="5" id="KW-0997">Cell inner membrane</keyword>
<accession>A0AA88CEF4</accession>
<proteinExistence type="inferred from homology"/>
<dbReference type="PROSITE" id="PS52015">
    <property type="entry name" value="TONB_CTD"/>
    <property type="match status" value="1"/>
</dbReference>
<evidence type="ECO:0000256" key="4">
    <source>
        <dbReference type="ARBA" id="ARBA00022475"/>
    </source>
</evidence>
<evidence type="ECO:0000313" key="13">
    <source>
        <dbReference type="Proteomes" id="UP000619512"/>
    </source>
</evidence>
<evidence type="ECO:0000259" key="11">
    <source>
        <dbReference type="PROSITE" id="PS52015"/>
    </source>
</evidence>
<keyword evidence="3" id="KW-0813">Transport</keyword>
<dbReference type="EMBL" id="BMWW01000010">
    <property type="protein sequence ID" value="GGZ06805.1"/>
    <property type="molecule type" value="Genomic_DNA"/>
</dbReference>
<reference evidence="12" key="2">
    <citation type="submission" date="2022-12" db="EMBL/GenBank/DDBJ databases">
        <authorList>
            <person name="Sun Q."/>
            <person name="Kim S."/>
        </authorList>
    </citation>
    <scope>NUCLEOTIDE SEQUENCE</scope>
    <source>
        <strain evidence="12">KCTC 12344</strain>
    </source>
</reference>
<dbReference type="Gene3D" id="3.30.1150.10">
    <property type="match status" value="1"/>
</dbReference>
<evidence type="ECO:0000256" key="2">
    <source>
        <dbReference type="ARBA" id="ARBA00006555"/>
    </source>
</evidence>
<dbReference type="GO" id="GO:0098797">
    <property type="term" value="C:plasma membrane protein complex"/>
    <property type="evidence" value="ECO:0007669"/>
    <property type="project" value="TreeGrafter"/>
</dbReference>
<dbReference type="PANTHER" id="PTHR33446:SF2">
    <property type="entry name" value="PROTEIN TONB"/>
    <property type="match status" value="1"/>
</dbReference>
<organism evidence="12 13">
    <name type="scientific">Pseudoduganella plicata</name>
    <dbReference type="NCBI Taxonomy" id="321984"/>
    <lineage>
        <taxon>Bacteria</taxon>
        <taxon>Pseudomonadati</taxon>
        <taxon>Pseudomonadota</taxon>
        <taxon>Betaproteobacteria</taxon>
        <taxon>Burkholderiales</taxon>
        <taxon>Oxalobacteraceae</taxon>
        <taxon>Telluria group</taxon>
        <taxon>Pseudoduganella</taxon>
    </lineage>
</organism>
<dbReference type="GO" id="GO:0015031">
    <property type="term" value="P:protein transport"/>
    <property type="evidence" value="ECO:0007669"/>
    <property type="project" value="UniProtKB-KW"/>
</dbReference>
<dbReference type="InterPro" id="IPR051045">
    <property type="entry name" value="TonB-dependent_transducer"/>
</dbReference>
<evidence type="ECO:0000256" key="3">
    <source>
        <dbReference type="ARBA" id="ARBA00022448"/>
    </source>
</evidence>
<sequence>MMFRFDLRLLGIALLCGSFAGRTAFAQEAEHPTHQADRSARVNLPGCARPQYPRSALLLEAEGTVTLSYLIGADGTVKESRVFRSSGNAELDEAARIALAKCRFDPAVVDGQPVEAWTKMQYLWKLDARPMYSF</sequence>
<keyword evidence="6" id="KW-0812">Transmembrane</keyword>
<dbReference type="GO" id="GO:0055085">
    <property type="term" value="P:transmembrane transport"/>
    <property type="evidence" value="ECO:0007669"/>
    <property type="project" value="InterPro"/>
</dbReference>
<feature type="signal peptide" evidence="10">
    <location>
        <begin position="1"/>
        <end position="26"/>
    </location>
</feature>
<dbReference type="InterPro" id="IPR037682">
    <property type="entry name" value="TonB_C"/>
</dbReference>
<keyword evidence="4" id="KW-1003">Cell membrane</keyword>
<evidence type="ECO:0000256" key="7">
    <source>
        <dbReference type="ARBA" id="ARBA00022927"/>
    </source>
</evidence>
<keyword evidence="7" id="KW-0653">Protein transport</keyword>
<comment type="caution">
    <text evidence="12">The sequence shown here is derived from an EMBL/GenBank/DDBJ whole genome shotgun (WGS) entry which is preliminary data.</text>
</comment>
<dbReference type="Pfam" id="PF03544">
    <property type="entry name" value="TonB_C"/>
    <property type="match status" value="1"/>
</dbReference>
<name>A0AA88CEF4_9BURK</name>
<gene>
    <name evidence="12" type="ORF">GCM10007388_45470</name>
</gene>
<evidence type="ECO:0000256" key="6">
    <source>
        <dbReference type="ARBA" id="ARBA00022692"/>
    </source>
</evidence>
<evidence type="ECO:0000313" key="12">
    <source>
        <dbReference type="EMBL" id="GGZ06805.1"/>
    </source>
</evidence>
<protein>
    <recommendedName>
        <fullName evidence="11">TonB C-terminal domain-containing protein</fullName>
    </recommendedName>
</protein>
<evidence type="ECO:0000256" key="10">
    <source>
        <dbReference type="SAM" id="SignalP"/>
    </source>
</evidence>
<dbReference type="PANTHER" id="PTHR33446">
    <property type="entry name" value="PROTEIN TONB-RELATED"/>
    <property type="match status" value="1"/>
</dbReference>
<comment type="subcellular location">
    <subcellularLocation>
        <location evidence="1">Cell inner membrane</location>
        <topology evidence="1">Single-pass membrane protein</topology>
        <orientation evidence="1">Periplasmic side</orientation>
    </subcellularLocation>
</comment>
<dbReference type="RefSeq" id="WP_229466433.1">
    <property type="nucleotide sequence ID" value="NZ_BMWW01000010.1"/>
</dbReference>
<evidence type="ECO:0000256" key="5">
    <source>
        <dbReference type="ARBA" id="ARBA00022519"/>
    </source>
</evidence>
<dbReference type="InterPro" id="IPR006260">
    <property type="entry name" value="TonB/TolA_C"/>
</dbReference>
<dbReference type="AlphaFoldDB" id="A0AA88CEF4"/>
<evidence type="ECO:0000256" key="8">
    <source>
        <dbReference type="ARBA" id="ARBA00022989"/>
    </source>
</evidence>
<keyword evidence="9" id="KW-0472">Membrane</keyword>